<evidence type="ECO:0000313" key="2">
    <source>
        <dbReference type="Proteomes" id="UP001164676"/>
    </source>
</evidence>
<keyword evidence="2" id="KW-1185">Reference proteome</keyword>
<dbReference type="RefSeq" id="WP_269597252.1">
    <property type="nucleotide sequence ID" value="NZ_CP114584.1"/>
</dbReference>
<evidence type="ECO:0008006" key="3">
    <source>
        <dbReference type="Google" id="ProtNLM"/>
    </source>
</evidence>
<organism evidence="1 2">
    <name type="scientific">Salinivibrio proteolyticus</name>
    <dbReference type="NCBI Taxonomy" id="334715"/>
    <lineage>
        <taxon>Bacteria</taxon>
        <taxon>Pseudomonadati</taxon>
        <taxon>Pseudomonadota</taxon>
        <taxon>Gammaproteobacteria</taxon>
        <taxon>Vibrionales</taxon>
        <taxon>Vibrionaceae</taxon>
        <taxon>Salinivibrio</taxon>
    </lineage>
</organism>
<dbReference type="EMBL" id="CP114584">
    <property type="protein sequence ID" value="WBA13881.1"/>
    <property type="molecule type" value="Genomic_DNA"/>
</dbReference>
<name>A0ABY7L9F5_9GAMM</name>
<protein>
    <recommendedName>
        <fullName evidence="3">DUF4375 domain-containing protein</fullName>
    </recommendedName>
</protein>
<proteinExistence type="predicted"/>
<dbReference type="Proteomes" id="UP001164676">
    <property type="component" value="Chromosome"/>
</dbReference>
<accession>A0ABY7L9F5</accession>
<reference evidence="1" key="1">
    <citation type="submission" date="2022-09" db="EMBL/GenBank/DDBJ databases">
        <authorList>
            <person name="Li Z.-J."/>
        </authorList>
    </citation>
    <scope>NUCLEOTIDE SEQUENCE</scope>
    <source>
        <strain evidence="1">TGB10</strain>
    </source>
</reference>
<evidence type="ECO:0000313" key="1">
    <source>
        <dbReference type="EMBL" id="WBA13881.1"/>
    </source>
</evidence>
<sequence length="124" mass="14432">MISGFDNYLDTQLTEHTKQLDRQDAREEAIKAFITHGKDRILGNQEFCRLSFSDFGSFYFGDFHEGRAADGLLKFLMDYDPDQPHVMQKLLSLQAFAYSALDSFMDEQRQRIEAEFDREMTEAA</sequence>
<gene>
    <name evidence="1" type="ORF">N7E60_09075</name>
</gene>